<dbReference type="PANTHER" id="PTHR12558">
    <property type="entry name" value="CELL DIVISION CYCLE 16,23,27"/>
    <property type="match status" value="1"/>
</dbReference>
<gene>
    <name evidence="3" type="ORF">GCM10010411_48080</name>
</gene>
<dbReference type="Gene3D" id="1.25.40.10">
    <property type="entry name" value="Tetratricopeptide repeat domain"/>
    <property type="match status" value="1"/>
</dbReference>
<keyword evidence="2" id="KW-0472">Membrane</keyword>
<protein>
    <recommendedName>
        <fullName evidence="5">Tetratricopeptide repeat protein</fullName>
    </recommendedName>
</protein>
<organism evidence="3 4">
    <name type="scientific">Actinomadura fulvescens</name>
    <dbReference type="NCBI Taxonomy" id="46160"/>
    <lineage>
        <taxon>Bacteria</taxon>
        <taxon>Bacillati</taxon>
        <taxon>Actinomycetota</taxon>
        <taxon>Actinomycetes</taxon>
        <taxon>Streptosporangiales</taxon>
        <taxon>Thermomonosporaceae</taxon>
        <taxon>Actinomadura</taxon>
    </lineage>
</organism>
<feature type="transmembrane region" description="Helical" evidence="2">
    <location>
        <begin position="321"/>
        <end position="341"/>
    </location>
</feature>
<accession>A0ABP6C8U1</accession>
<dbReference type="SUPFAM" id="SSF48452">
    <property type="entry name" value="TPR-like"/>
    <property type="match status" value="1"/>
</dbReference>
<evidence type="ECO:0000256" key="1">
    <source>
        <dbReference type="PROSITE-ProRule" id="PRU00339"/>
    </source>
</evidence>
<dbReference type="RefSeq" id="WP_344544254.1">
    <property type="nucleotide sequence ID" value="NZ_BAAATD010000006.1"/>
</dbReference>
<keyword evidence="4" id="KW-1185">Reference proteome</keyword>
<evidence type="ECO:0000313" key="3">
    <source>
        <dbReference type="EMBL" id="GAA2608235.1"/>
    </source>
</evidence>
<dbReference type="Proteomes" id="UP001501509">
    <property type="component" value="Unassembled WGS sequence"/>
</dbReference>
<dbReference type="EMBL" id="BAAATD010000006">
    <property type="protein sequence ID" value="GAA2608235.1"/>
    <property type="molecule type" value="Genomic_DNA"/>
</dbReference>
<keyword evidence="2" id="KW-0812">Transmembrane</keyword>
<feature type="repeat" description="TPR" evidence="1">
    <location>
        <begin position="174"/>
        <end position="207"/>
    </location>
</feature>
<feature type="transmembrane region" description="Helical" evidence="2">
    <location>
        <begin position="401"/>
        <end position="419"/>
    </location>
</feature>
<feature type="transmembrane region" description="Helical" evidence="2">
    <location>
        <begin position="284"/>
        <end position="309"/>
    </location>
</feature>
<feature type="transmembrane region" description="Helical" evidence="2">
    <location>
        <begin position="369"/>
        <end position="389"/>
    </location>
</feature>
<reference evidence="4" key="1">
    <citation type="journal article" date="2019" name="Int. J. Syst. Evol. Microbiol.">
        <title>The Global Catalogue of Microorganisms (GCM) 10K type strain sequencing project: providing services to taxonomists for standard genome sequencing and annotation.</title>
        <authorList>
            <consortium name="The Broad Institute Genomics Platform"/>
            <consortium name="The Broad Institute Genome Sequencing Center for Infectious Disease"/>
            <person name="Wu L."/>
            <person name="Ma J."/>
        </authorList>
    </citation>
    <scope>NUCLEOTIDE SEQUENCE [LARGE SCALE GENOMIC DNA]</scope>
    <source>
        <strain evidence="4">JCM 6833</strain>
    </source>
</reference>
<proteinExistence type="predicted"/>
<evidence type="ECO:0000256" key="2">
    <source>
        <dbReference type="SAM" id="Phobius"/>
    </source>
</evidence>
<keyword evidence="2" id="KW-1133">Transmembrane helix</keyword>
<feature type="transmembrane region" description="Helical" evidence="2">
    <location>
        <begin position="463"/>
        <end position="487"/>
    </location>
</feature>
<keyword evidence="1" id="KW-0802">TPR repeat</keyword>
<evidence type="ECO:0000313" key="4">
    <source>
        <dbReference type="Proteomes" id="UP001501509"/>
    </source>
</evidence>
<sequence length="508" mass="54589">MEIDGRLGRAQALLEVGRTRQARELAAGVVAERPSDVEALCLVAECLSREGDDRVMLAAAERAVAADPAYEHAHRLRALALVRLERGADAVAAAREAVRLAPGTWQGQVMLALALIGEQGQRRRAFGACRQAIALAPDEAEPHFVQGLVRHASGSSFAARRSYGRALRLDPQHSGALEGLGRLHLRAGRPVSALRHFRAAAAVDPTGVAGVAHAERVMFAALNISVLTTFFAAFVLIFGVLPGAWAVAATLVAFGVWWLWRAGRALPPPLRPTVRGWLRSNPRFAVRVWSAGGFLAVGMACGIASAVMLPADGPLPPGPTIAIAVTPMVALLVAAAMIKTVDTRADRTRPIVDQGDPLVQVTEAGWTKLVYFWLYRAGVLAFVPVFVPATSPEAFGWAERAGIGLPIIAVLALYGRHVLRRRPGAIGVSWERFPREISVLFPVGVVICVGYLLLFVVMPSSDWLADAVVAPFMAVLFFVPVQLWWMVYRLVRALRPRTTSAGRSEGPA</sequence>
<dbReference type="PROSITE" id="PS50005">
    <property type="entry name" value="TPR"/>
    <property type="match status" value="1"/>
</dbReference>
<feature type="transmembrane region" description="Helical" evidence="2">
    <location>
        <begin position="439"/>
        <end position="457"/>
    </location>
</feature>
<dbReference type="InterPro" id="IPR011990">
    <property type="entry name" value="TPR-like_helical_dom_sf"/>
</dbReference>
<dbReference type="InterPro" id="IPR019734">
    <property type="entry name" value="TPR_rpt"/>
</dbReference>
<comment type="caution">
    <text evidence="3">The sequence shown here is derived from an EMBL/GenBank/DDBJ whole genome shotgun (WGS) entry which is preliminary data.</text>
</comment>
<dbReference type="PANTHER" id="PTHR12558:SF13">
    <property type="entry name" value="CELL DIVISION CYCLE PROTEIN 27 HOMOLOG"/>
    <property type="match status" value="1"/>
</dbReference>
<dbReference type="Pfam" id="PF13432">
    <property type="entry name" value="TPR_16"/>
    <property type="match status" value="2"/>
</dbReference>
<feature type="transmembrane region" description="Helical" evidence="2">
    <location>
        <begin position="244"/>
        <end position="263"/>
    </location>
</feature>
<name>A0ABP6C8U1_9ACTN</name>
<dbReference type="SMART" id="SM00028">
    <property type="entry name" value="TPR"/>
    <property type="match status" value="5"/>
</dbReference>
<evidence type="ECO:0008006" key="5">
    <source>
        <dbReference type="Google" id="ProtNLM"/>
    </source>
</evidence>
<feature type="transmembrane region" description="Helical" evidence="2">
    <location>
        <begin position="217"/>
        <end position="238"/>
    </location>
</feature>